<dbReference type="InterPro" id="IPR036440">
    <property type="entry name" value="Peptidase_C15-like_sf"/>
</dbReference>
<dbReference type="PIRSF" id="PIRSF015592">
    <property type="entry name" value="Prld-crbxl_pptds"/>
    <property type="match status" value="1"/>
</dbReference>
<keyword evidence="3" id="KW-0963">Cytoplasm</keyword>
<comment type="similarity">
    <text evidence="1">Belongs to the peptidase C15 family.</text>
</comment>
<organism evidence="9 10">
    <name type="scientific">Reinekea marinisedimentorum</name>
    <dbReference type="NCBI Taxonomy" id="230495"/>
    <lineage>
        <taxon>Bacteria</taxon>
        <taxon>Pseudomonadati</taxon>
        <taxon>Pseudomonadota</taxon>
        <taxon>Gammaproteobacteria</taxon>
        <taxon>Oceanospirillales</taxon>
        <taxon>Saccharospirillaceae</taxon>
        <taxon>Reinekea</taxon>
    </lineage>
</organism>
<dbReference type="EMBL" id="SLZR01000002">
    <property type="protein sequence ID" value="TCS43332.1"/>
    <property type="molecule type" value="Genomic_DNA"/>
</dbReference>
<dbReference type="RefSeq" id="WP_165901801.1">
    <property type="nucleotide sequence ID" value="NZ_SLZR01000002.1"/>
</dbReference>
<reference evidence="9 10" key="1">
    <citation type="submission" date="2019-03" db="EMBL/GenBank/DDBJ databases">
        <title>Genomic Encyclopedia of Archaeal and Bacterial Type Strains, Phase II (KMG-II): from individual species to whole genera.</title>
        <authorList>
            <person name="Goeker M."/>
        </authorList>
    </citation>
    <scope>NUCLEOTIDE SEQUENCE [LARGE SCALE GENOMIC DNA]</scope>
    <source>
        <strain evidence="9 10">DSM 15388</strain>
    </source>
</reference>
<gene>
    <name evidence="9" type="ORF">BCF53_102359</name>
</gene>
<comment type="caution">
    <text evidence="9">The sequence shown here is derived from an EMBL/GenBank/DDBJ whole genome shotgun (WGS) entry which is preliminary data.</text>
</comment>
<evidence type="ECO:0000256" key="2">
    <source>
        <dbReference type="ARBA" id="ARBA00019191"/>
    </source>
</evidence>
<evidence type="ECO:0000256" key="8">
    <source>
        <dbReference type="ARBA" id="ARBA00031559"/>
    </source>
</evidence>
<evidence type="ECO:0000256" key="1">
    <source>
        <dbReference type="ARBA" id="ARBA00006641"/>
    </source>
</evidence>
<evidence type="ECO:0000256" key="4">
    <source>
        <dbReference type="ARBA" id="ARBA00022670"/>
    </source>
</evidence>
<keyword evidence="6" id="KW-0788">Thiol protease</keyword>
<keyword evidence="4" id="KW-0645">Protease</keyword>
<dbReference type="Gene3D" id="3.40.630.20">
    <property type="entry name" value="Peptidase C15, pyroglutamyl peptidase I-like"/>
    <property type="match status" value="1"/>
</dbReference>
<dbReference type="AlphaFoldDB" id="A0A4V2UK94"/>
<proteinExistence type="inferred from homology"/>
<sequence>MTQPTKILVAGYSSWARAPENPSSVVVENLKLHNWGDTDIRFVHMPVASEPLYQTIEQLMAEFQPDAWVGIGVSGHYDGIALEQMAINWRHFTKIPDINGMLANQLPVINDGPLAIQADFPNERLVDALNESGVNAKLSFFAGTHLCNQMLYTSNYLAEKNSQDSNYSKKTLCGFIHIPFITAPQGEAGQYIDTPKTMAEKPLTDAIALAISELTQHIHENRTN</sequence>
<dbReference type="GO" id="GO:0005829">
    <property type="term" value="C:cytosol"/>
    <property type="evidence" value="ECO:0007669"/>
    <property type="project" value="InterPro"/>
</dbReference>
<dbReference type="Pfam" id="PF01470">
    <property type="entry name" value="Peptidase_C15"/>
    <property type="match status" value="1"/>
</dbReference>
<dbReference type="PANTHER" id="PTHR23402:SF1">
    <property type="entry name" value="PYROGLUTAMYL-PEPTIDASE I"/>
    <property type="match status" value="1"/>
</dbReference>
<dbReference type="PRINTS" id="PR00706">
    <property type="entry name" value="PYROGLUPTASE"/>
</dbReference>
<name>A0A4V2UK94_9GAMM</name>
<dbReference type="PANTHER" id="PTHR23402">
    <property type="entry name" value="PROTEASE FAMILY C15 PYROGLUTAMYL-PEPTIDASE I-RELATED"/>
    <property type="match status" value="1"/>
</dbReference>
<dbReference type="Proteomes" id="UP000295793">
    <property type="component" value="Unassembled WGS sequence"/>
</dbReference>
<dbReference type="InterPro" id="IPR016125">
    <property type="entry name" value="Peptidase_C15-like"/>
</dbReference>
<dbReference type="GO" id="GO:0016920">
    <property type="term" value="F:pyroglutamyl-peptidase activity"/>
    <property type="evidence" value="ECO:0007669"/>
    <property type="project" value="InterPro"/>
</dbReference>
<evidence type="ECO:0000256" key="7">
    <source>
        <dbReference type="ARBA" id="ARBA00030836"/>
    </source>
</evidence>
<evidence type="ECO:0000256" key="5">
    <source>
        <dbReference type="ARBA" id="ARBA00022801"/>
    </source>
</evidence>
<keyword evidence="10" id="KW-1185">Reference proteome</keyword>
<dbReference type="GO" id="GO:0006508">
    <property type="term" value="P:proteolysis"/>
    <property type="evidence" value="ECO:0007669"/>
    <property type="project" value="UniProtKB-KW"/>
</dbReference>
<dbReference type="SUPFAM" id="SSF53182">
    <property type="entry name" value="Pyrrolidone carboxyl peptidase (pyroglutamate aminopeptidase)"/>
    <property type="match status" value="1"/>
</dbReference>
<evidence type="ECO:0000256" key="6">
    <source>
        <dbReference type="ARBA" id="ARBA00022807"/>
    </source>
</evidence>
<accession>A0A4V2UK94</accession>
<dbReference type="InterPro" id="IPR000816">
    <property type="entry name" value="Peptidase_C15"/>
</dbReference>
<evidence type="ECO:0000313" key="10">
    <source>
        <dbReference type="Proteomes" id="UP000295793"/>
    </source>
</evidence>
<evidence type="ECO:0000313" key="9">
    <source>
        <dbReference type="EMBL" id="TCS43332.1"/>
    </source>
</evidence>
<keyword evidence="5" id="KW-0378">Hydrolase</keyword>
<protein>
    <recommendedName>
        <fullName evidence="2">Pyrrolidone-carboxylate peptidase</fullName>
    </recommendedName>
    <alternativeName>
        <fullName evidence="7">5-oxoprolyl-peptidase</fullName>
    </alternativeName>
    <alternativeName>
        <fullName evidence="8">Pyroglutamyl-peptidase I</fullName>
    </alternativeName>
</protein>
<evidence type="ECO:0000256" key="3">
    <source>
        <dbReference type="ARBA" id="ARBA00022490"/>
    </source>
</evidence>